<organism evidence="9 10">
    <name type="scientific">Haloarchaeobius litoreus</name>
    <dbReference type="NCBI Taxonomy" id="755306"/>
    <lineage>
        <taxon>Archaea</taxon>
        <taxon>Methanobacteriati</taxon>
        <taxon>Methanobacteriota</taxon>
        <taxon>Stenosarchaea group</taxon>
        <taxon>Halobacteria</taxon>
        <taxon>Halobacteriales</taxon>
        <taxon>Halorubellaceae</taxon>
        <taxon>Haloarchaeobius</taxon>
    </lineage>
</organism>
<dbReference type="SUPFAM" id="SSF55781">
    <property type="entry name" value="GAF domain-like"/>
    <property type="match status" value="1"/>
</dbReference>
<dbReference type="InterPro" id="IPR003594">
    <property type="entry name" value="HATPase_dom"/>
</dbReference>
<dbReference type="NCBIfam" id="TIGR00229">
    <property type="entry name" value="sensory_box"/>
    <property type="match status" value="1"/>
</dbReference>
<dbReference type="Pfam" id="PF08448">
    <property type="entry name" value="PAS_4"/>
    <property type="match status" value="1"/>
</dbReference>
<dbReference type="InterPro" id="IPR003018">
    <property type="entry name" value="GAF"/>
</dbReference>
<evidence type="ECO:0000256" key="1">
    <source>
        <dbReference type="ARBA" id="ARBA00000085"/>
    </source>
</evidence>
<evidence type="ECO:0000259" key="8">
    <source>
        <dbReference type="PROSITE" id="PS50112"/>
    </source>
</evidence>
<dbReference type="AlphaFoldDB" id="A0ABD6DK71"/>
<dbReference type="PANTHER" id="PTHR43711">
    <property type="entry name" value="TWO-COMPONENT HISTIDINE KINASE"/>
    <property type="match status" value="1"/>
</dbReference>
<dbReference type="CDD" id="cd00130">
    <property type="entry name" value="PAS"/>
    <property type="match status" value="1"/>
</dbReference>
<dbReference type="InterPro" id="IPR005467">
    <property type="entry name" value="His_kinase_dom"/>
</dbReference>
<evidence type="ECO:0000256" key="5">
    <source>
        <dbReference type="ARBA" id="ARBA00023012"/>
    </source>
</evidence>
<dbReference type="GO" id="GO:0000160">
    <property type="term" value="P:phosphorelay signal transduction system"/>
    <property type="evidence" value="ECO:0007669"/>
    <property type="project" value="UniProtKB-KW"/>
</dbReference>
<dbReference type="InterPro" id="IPR036097">
    <property type="entry name" value="HisK_dim/P_sf"/>
</dbReference>
<dbReference type="SUPFAM" id="SSF55874">
    <property type="entry name" value="ATPase domain of HSP90 chaperone/DNA topoisomerase II/histidine kinase"/>
    <property type="match status" value="1"/>
</dbReference>
<dbReference type="Pfam" id="PF02518">
    <property type="entry name" value="HATPase_c"/>
    <property type="match status" value="1"/>
</dbReference>
<dbReference type="Gene3D" id="3.30.565.10">
    <property type="entry name" value="Histidine kinase-like ATPase, C-terminal domain"/>
    <property type="match status" value="1"/>
</dbReference>
<dbReference type="InterPro" id="IPR003661">
    <property type="entry name" value="HisK_dim/P_dom"/>
</dbReference>
<dbReference type="SMART" id="SM00388">
    <property type="entry name" value="HisKA"/>
    <property type="match status" value="1"/>
</dbReference>
<dbReference type="InterPro" id="IPR035965">
    <property type="entry name" value="PAS-like_dom_sf"/>
</dbReference>
<dbReference type="SUPFAM" id="SSF55785">
    <property type="entry name" value="PYP-like sensor domain (PAS domain)"/>
    <property type="match status" value="1"/>
</dbReference>
<dbReference type="SUPFAM" id="SSF47384">
    <property type="entry name" value="Homodimeric domain of signal transducing histidine kinase"/>
    <property type="match status" value="1"/>
</dbReference>
<dbReference type="InterPro" id="IPR029016">
    <property type="entry name" value="GAF-like_dom_sf"/>
</dbReference>
<dbReference type="EMBL" id="JBHUDO010000003">
    <property type="protein sequence ID" value="MFD1646734.1"/>
    <property type="molecule type" value="Genomic_DNA"/>
</dbReference>
<feature type="region of interest" description="Disordered" evidence="6">
    <location>
        <begin position="538"/>
        <end position="563"/>
    </location>
</feature>
<dbReference type="SMART" id="SM00387">
    <property type="entry name" value="HATPase_c"/>
    <property type="match status" value="1"/>
</dbReference>
<dbReference type="PROSITE" id="PS50112">
    <property type="entry name" value="PAS"/>
    <property type="match status" value="1"/>
</dbReference>
<name>A0ABD6DK71_9EURY</name>
<dbReference type="Pfam" id="PF00512">
    <property type="entry name" value="HisKA"/>
    <property type="match status" value="1"/>
</dbReference>
<dbReference type="InterPro" id="IPR050736">
    <property type="entry name" value="Sensor_HK_Regulatory"/>
</dbReference>
<evidence type="ECO:0000313" key="10">
    <source>
        <dbReference type="Proteomes" id="UP001597034"/>
    </source>
</evidence>
<gene>
    <name evidence="9" type="ORF">ACFSBL_13670</name>
</gene>
<protein>
    <recommendedName>
        <fullName evidence="2">histidine kinase</fullName>
        <ecNumber evidence="2">2.7.13.3</ecNumber>
    </recommendedName>
</protein>
<keyword evidence="5" id="KW-0902">Two-component regulatory system</keyword>
<evidence type="ECO:0000313" key="9">
    <source>
        <dbReference type="EMBL" id="MFD1646734.1"/>
    </source>
</evidence>
<comment type="catalytic activity">
    <reaction evidence="1">
        <text>ATP + protein L-histidine = ADP + protein N-phospho-L-histidine.</text>
        <dbReference type="EC" id="2.7.13.3"/>
    </reaction>
</comment>
<dbReference type="Proteomes" id="UP001597034">
    <property type="component" value="Unassembled WGS sequence"/>
</dbReference>
<dbReference type="RefSeq" id="WP_256401186.1">
    <property type="nucleotide sequence ID" value="NZ_JANHJR010000003.1"/>
</dbReference>
<dbReference type="InterPro" id="IPR036890">
    <property type="entry name" value="HATPase_C_sf"/>
</dbReference>
<evidence type="ECO:0000256" key="2">
    <source>
        <dbReference type="ARBA" id="ARBA00012438"/>
    </source>
</evidence>
<keyword evidence="4" id="KW-0418">Kinase</keyword>
<evidence type="ECO:0000259" key="7">
    <source>
        <dbReference type="PROSITE" id="PS50109"/>
    </source>
</evidence>
<dbReference type="CDD" id="cd00082">
    <property type="entry name" value="HisKA"/>
    <property type="match status" value="1"/>
</dbReference>
<feature type="domain" description="PAS" evidence="8">
    <location>
        <begin position="293"/>
        <end position="366"/>
    </location>
</feature>
<evidence type="ECO:0000256" key="6">
    <source>
        <dbReference type="SAM" id="MobiDB-lite"/>
    </source>
</evidence>
<dbReference type="Gene3D" id="1.10.287.130">
    <property type="match status" value="1"/>
</dbReference>
<dbReference type="SMART" id="SM00091">
    <property type="entry name" value="PAS"/>
    <property type="match status" value="1"/>
</dbReference>
<keyword evidence="3" id="KW-0808">Transferase</keyword>
<proteinExistence type="predicted"/>
<evidence type="ECO:0000256" key="3">
    <source>
        <dbReference type="ARBA" id="ARBA00022679"/>
    </source>
</evidence>
<comment type="caution">
    <text evidence="9">The sequence shown here is derived from an EMBL/GenBank/DDBJ whole genome shotgun (WGS) entry which is preliminary data.</text>
</comment>
<dbReference type="PROSITE" id="PS50109">
    <property type="entry name" value="HIS_KIN"/>
    <property type="match status" value="1"/>
</dbReference>
<accession>A0ABD6DK71</accession>
<dbReference type="InterPro" id="IPR000014">
    <property type="entry name" value="PAS"/>
</dbReference>
<dbReference type="Gene3D" id="3.30.450.20">
    <property type="entry name" value="PAS domain"/>
    <property type="match status" value="1"/>
</dbReference>
<dbReference type="Gene3D" id="3.30.450.40">
    <property type="match status" value="1"/>
</dbReference>
<dbReference type="PANTHER" id="PTHR43711:SF1">
    <property type="entry name" value="HISTIDINE KINASE 1"/>
    <property type="match status" value="1"/>
</dbReference>
<feature type="domain" description="Histidine kinase" evidence="7">
    <location>
        <begin position="430"/>
        <end position="643"/>
    </location>
</feature>
<dbReference type="EC" id="2.7.13.3" evidence="2"/>
<dbReference type="Pfam" id="PF13185">
    <property type="entry name" value="GAF_2"/>
    <property type="match status" value="1"/>
</dbReference>
<keyword evidence="10" id="KW-1185">Reference proteome</keyword>
<sequence length="645" mass="69752">MSNVEAGAEQVSVQVAVLAPDEERAATVAAALDGEWTVLTGASTDELDDPTCLVVAADPTTDDDLRAAAAAVDAATVVFADTDPAAVRRLAAFDGFVRDDGTDGATSRLVDEVAWHVAGDDHPTALRERAATVTRLHRVATELVGCESENEVYEAAVRAAEEILDLDLVGIDVVEDGYFVPVAVSGDMEEKGYADAGQIAVDEGIAGETYRTGTSVVVADVLDLDRDDLALDGDDPKYRSILSVPVGDFGILQAGSPDPNAFDGRDRELVELLMTHVAETVERLRAEDRLRRQHDRLSALFENVPDPAVRFALVDGELRVQEVNPAFETVFGWRAEEVVGEDIDEYIVPDGFEDEAASLNEKLLAGESLQVVSRRKTDDEVRDFLLHVVPFERGERSLQGFAIYTDITDEKQRQRELERQNERLDAFASIVSHDLRNPLSIAQGYVGLAEETGDPEHFDEIRRAHGRMNTLIDDLLTLARQGNVVGETEPVDLGPVATQAWASVRTGDATLSVADAVTVEADRDRLVELLENLFRNAVTHGTGEEDDPADAEGPSGRRPDGEPLHVTVGPLDARHGFFVGDDGVGYDGDDDPVRILESGFTTSEVGTGFGLTIVREIAEAHGWSVDVVDDEGLRFEFAVEQNGTG</sequence>
<reference evidence="9 10" key="1">
    <citation type="journal article" date="2019" name="Int. J. Syst. Evol. Microbiol.">
        <title>The Global Catalogue of Microorganisms (GCM) 10K type strain sequencing project: providing services to taxonomists for standard genome sequencing and annotation.</title>
        <authorList>
            <consortium name="The Broad Institute Genomics Platform"/>
            <consortium name="The Broad Institute Genome Sequencing Center for Infectious Disease"/>
            <person name="Wu L."/>
            <person name="Ma J."/>
        </authorList>
    </citation>
    <scope>NUCLEOTIDE SEQUENCE [LARGE SCALE GENOMIC DNA]</scope>
    <source>
        <strain evidence="9 10">CGMCC 1.10390</strain>
    </source>
</reference>
<dbReference type="GO" id="GO:0004673">
    <property type="term" value="F:protein histidine kinase activity"/>
    <property type="evidence" value="ECO:0007669"/>
    <property type="project" value="UniProtKB-EC"/>
</dbReference>
<evidence type="ECO:0000256" key="4">
    <source>
        <dbReference type="ARBA" id="ARBA00022777"/>
    </source>
</evidence>
<dbReference type="SMART" id="SM00065">
    <property type="entry name" value="GAF"/>
    <property type="match status" value="1"/>
</dbReference>
<dbReference type="InterPro" id="IPR013656">
    <property type="entry name" value="PAS_4"/>
</dbReference>